<sequence length="474" mass="54206">MSSSVPVKQEQDQNQSTETESKWKIYGKKTWDYLYSQWFFFGLAIFIIISRWWPQFAKDDGLIQGQYSLGYLMPALIFFKSGSDIPFHDIKKNMVKWRQHLISQSFSFLISSSIAYGFCLAIIKSNNKNIDKWTLVGIIVSMSCPTTIASNIVMSKKSNANFSLTICSTVVGNSLGAFISPAVVQMYMTGPFEFGNPANNSAGVTGVYRRVMKQIGCCLFVPFFLGQMTRLVFLSQIQWFWKTFHLTKLGSVCLLLIMFNSFSTAFAQHAFTSVSHINIIFICFFNCGLYLFLSFLTFLMVRPYFILLILKMNKYKSASWINKYKLVMKNYSINHFLSLWWFDKKDTVSLLLCTSAKTAALGVAIMTSEYGADKDKIGQLLVPLVLYQSEQVIVANFQTTFFKKWIGKGDGDEDYVRMVEEEDQEIKKELRNEEVDELCLVNSVINEENGTVTDTSSSYFNNHKRNPNTTNIEP</sequence>
<keyword evidence="4" id="KW-1185">Reference proteome</keyword>
<reference evidence="4" key="1">
    <citation type="journal article" date="2016" name="Proc. Natl. Acad. Sci. U.S.A.">
        <title>Comparative genomics of biotechnologically important yeasts.</title>
        <authorList>
            <person name="Riley R."/>
            <person name="Haridas S."/>
            <person name="Wolfe K.H."/>
            <person name="Lopes M.R."/>
            <person name="Hittinger C.T."/>
            <person name="Goeker M."/>
            <person name="Salamov A.A."/>
            <person name="Wisecaver J.H."/>
            <person name="Long T.M."/>
            <person name="Calvey C.H."/>
            <person name="Aerts A.L."/>
            <person name="Barry K.W."/>
            <person name="Choi C."/>
            <person name="Clum A."/>
            <person name="Coughlan A.Y."/>
            <person name="Deshpande S."/>
            <person name="Douglass A.P."/>
            <person name="Hanson S.J."/>
            <person name="Klenk H.-P."/>
            <person name="LaButti K.M."/>
            <person name="Lapidus A."/>
            <person name="Lindquist E.A."/>
            <person name="Lipzen A.M."/>
            <person name="Meier-Kolthoff J.P."/>
            <person name="Ohm R.A."/>
            <person name="Otillar R.P."/>
            <person name="Pangilinan J.L."/>
            <person name="Peng Y."/>
            <person name="Rokas A."/>
            <person name="Rosa C.A."/>
            <person name="Scheuner C."/>
            <person name="Sibirny A.A."/>
            <person name="Slot J.C."/>
            <person name="Stielow J.B."/>
            <person name="Sun H."/>
            <person name="Kurtzman C.P."/>
            <person name="Blackwell M."/>
            <person name="Grigoriev I.V."/>
            <person name="Jeffries T.W."/>
        </authorList>
    </citation>
    <scope>NUCLEOTIDE SEQUENCE [LARGE SCALE GENOMIC DNA]</scope>
    <source>
        <strain evidence="4">NRRL Y-1626</strain>
    </source>
</reference>
<comment type="caution">
    <text evidence="3">The sequence shown here is derived from an EMBL/GenBank/DDBJ whole genome shotgun (WGS) entry which is preliminary data.</text>
</comment>
<dbReference type="Proteomes" id="UP000092321">
    <property type="component" value="Unassembled WGS sequence"/>
</dbReference>
<feature type="transmembrane region" description="Helical" evidence="2">
    <location>
        <begin position="33"/>
        <end position="53"/>
    </location>
</feature>
<dbReference type="AlphaFoldDB" id="A0A1B7TGN2"/>
<feature type="transmembrane region" description="Helical" evidence="2">
    <location>
        <begin position="279"/>
        <end position="310"/>
    </location>
</feature>
<feature type="transmembrane region" description="Helical" evidence="2">
    <location>
        <begin position="246"/>
        <end position="267"/>
    </location>
</feature>
<dbReference type="EMBL" id="LXPE01000006">
    <property type="protein sequence ID" value="OBA27884.1"/>
    <property type="molecule type" value="Genomic_DNA"/>
</dbReference>
<feature type="region of interest" description="Disordered" evidence="1">
    <location>
        <begin position="452"/>
        <end position="474"/>
    </location>
</feature>
<evidence type="ECO:0000313" key="4">
    <source>
        <dbReference type="Proteomes" id="UP000092321"/>
    </source>
</evidence>
<dbReference type="InterPro" id="IPR038770">
    <property type="entry name" value="Na+/solute_symporter_sf"/>
</dbReference>
<proteinExistence type="predicted"/>
<keyword evidence="2" id="KW-0812">Transmembrane</keyword>
<dbReference type="Gene3D" id="1.20.1530.20">
    <property type="match status" value="1"/>
</dbReference>
<feature type="transmembrane region" description="Helical" evidence="2">
    <location>
        <begin position="65"/>
        <end position="81"/>
    </location>
</feature>
<evidence type="ECO:0000256" key="1">
    <source>
        <dbReference type="SAM" id="MobiDB-lite"/>
    </source>
</evidence>
<gene>
    <name evidence="3" type="ORF">HANVADRAFT_22629</name>
</gene>
<dbReference type="Pfam" id="PF13593">
    <property type="entry name" value="SBF_like"/>
    <property type="match status" value="1"/>
</dbReference>
<dbReference type="PANTHER" id="PTHR18640:SF5">
    <property type="entry name" value="SODIUM_BILE ACID COTRANSPORTER 7"/>
    <property type="match status" value="1"/>
</dbReference>
<dbReference type="OrthoDB" id="188035at2759"/>
<feature type="transmembrane region" description="Helical" evidence="2">
    <location>
        <begin position="101"/>
        <end position="123"/>
    </location>
</feature>
<keyword evidence="2" id="KW-0472">Membrane</keyword>
<evidence type="ECO:0000313" key="3">
    <source>
        <dbReference type="EMBL" id="OBA27884.1"/>
    </source>
</evidence>
<name>A0A1B7TGN2_9ASCO</name>
<accession>A0A1B7TGN2</accession>
<organism evidence="3 4">
    <name type="scientific">Hanseniaspora valbyensis NRRL Y-1626</name>
    <dbReference type="NCBI Taxonomy" id="766949"/>
    <lineage>
        <taxon>Eukaryota</taxon>
        <taxon>Fungi</taxon>
        <taxon>Dikarya</taxon>
        <taxon>Ascomycota</taxon>
        <taxon>Saccharomycotina</taxon>
        <taxon>Saccharomycetes</taxon>
        <taxon>Saccharomycodales</taxon>
        <taxon>Saccharomycodaceae</taxon>
        <taxon>Hanseniaspora</taxon>
    </lineage>
</organism>
<protein>
    <submittedName>
        <fullName evidence="3">Putative transporter protein</fullName>
    </submittedName>
</protein>
<feature type="transmembrane region" description="Helical" evidence="2">
    <location>
        <begin position="135"/>
        <end position="154"/>
    </location>
</feature>
<dbReference type="InterPro" id="IPR016833">
    <property type="entry name" value="Put_Na-Bile_cotransptr"/>
</dbReference>
<evidence type="ECO:0000256" key="2">
    <source>
        <dbReference type="SAM" id="Phobius"/>
    </source>
</evidence>
<dbReference type="GO" id="GO:0005886">
    <property type="term" value="C:plasma membrane"/>
    <property type="evidence" value="ECO:0007669"/>
    <property type="project" value="TreeGrafter"/>
</dbReference>
<dbReference type="PANTHER" id="PTHR18640">
    <property type="entry name" value="SOLUTE CARRIER FAMILY 10 MEMBER 7"/>
    <property type="match status" value="1"/>
</dbReference>
<keyword evidence="2" id="KW-1133">Transmembrane helix</keyword>